<name>A0ABW8AMC2_9ACTN</name>
<evidence type="ECO:0000259" key="5">
    <source>
        <dbReference type="PROSITE" id="PS50977"/>
    </source>
</evidence>
<dbReference type="SUPFAM" id="SSF46689">
    <property type="entry name" value="Homeodomain-like"/>
    <property type="match status" value="1"/>
</dbReference>
<evidence type="ECO:0000313" key="7">
    <source>
        <dbReference type="Proteomes" id="UP001612915"/>
    </source>
</evidence>
<dbReference type="InterPro" id="IPR049445">
    <property type="entry name" value="TetR_SbtR-like_C"/>
</dbReference>
<dbReference type="PRINTS" id="PR00455">
    <property type="entry name" value="HTHTETR"/>
</dbReference>
<dbReference type="EMBL" id="JBITLV010000003">
    <property type="protein sequence ID" value="MFI7587525.1"/>
    <property type="molecule type" value="Genomic_DNA"/>
</dbReference>
<dbReference type="Gene3D" id="1.10.357.10">
    <property type="entry name" value="Tetracycline Repressor, domain 2"/>
    <property type="match status" value="1"/>
</dbReference>
<keyword evidence="3" id="KW-0804">Transcription</keyword>
<dbReference type="InterPro" id="IPR050109">
    <property type="entry name" value="HTH-type_TetR-like_transc_reg"/>
</dbReference>
<dbReference type="SUPFAM" id="SSF48498">
    <property type="entry name" value="Tetracyclin repressor-like, C-terminal domain"/>
    <property type="match status" value="1"/>
</dbReference>
<sequence length="217" mass="23719">MTDTLDTAAARPLRADAERNRRRILAAAAVVYARSGLEAGFDEIAREAGVGVGTVYRRFPHRDDLLLALFEAHLDAMVTLVEECEATRDAGAGLRRLIETLIENHVRDRGLKELMFSQADCAARMGEHQATIVPVLNRVIERAKQEGSLRPDVQLADVMLAVFMVTSAGSITADLAPEQWRRQFAVLWAGLSGRADDAPLPSTPLSVEQLTVAFNQG</sequence>
<evidence type="ECO:0000256" key="1">
    <source>
        <dbReference type="ARBA" id="ARBA00023015"/>
    </source>
</evidence>
<dbReference type="InterPro" id="IPR009057">
    <property type="entry name" value="Homeodomain-like_sf"/>
</dbReference>
<dbReference type="Proteomes" id="UP001612915">
    <property type="component" value="Unassembled WGS sequence"/>
</dbReference>
<protein>
    <submittedName>
        <fullName evidence="6">TetR/AcrR family transcriptional regulator</fullName>
    </submittedName>
</protein>
<feature type="DNA-binding region" description="H-T-H motif" evidence="4">
    <location>
        <begin position="40"/>
        <end position="59"/>
    </location>
</feature>
<keyword evidence="7" id="KW-1185">Reference proteome</keyword>
<reference evidence="6 7" key="1">
    <citation type="submission" date="2024-10" db="EMBL/GenBank/DDBJ databases">
        <title>The Natural Products Discovery Center: Release of the First 8490 Sequenced Strains for Exploring Actinobacteria Biosynthetic Diversity.</title>
        <authorList>
            <person name="Kalkreuter E."/>
            <person name="Kautsar S.A."/>
            <person name="Yang D."/>
            <person name="Bader C.D."/>
            <person name="Teijaro C.N."/>
            <person name="Fluegel L."/>
            <person name="Davis C.M."/>
            <person name="Simpson J.R."/>
            <person name="Lauterbach L."/>
            <person name="Steele A.D."/>
            <person name="Gui C."/>
            <person name="Meng S."/>
            <person name="Li G."/>
            <person name="Viehrig K."/>
            <person name="Ye F."/>
            <person name="Su P."/>
            <person name="Kiefer A.F."/>
            <person name="Nichols A."/>
            <person name="Cepeda A.J."/>
            <person name="Yan W."/>
            <person name="Fan B."/>
            <person name="Jiang Y."/>
            <person name="Adhikari A."/>
            <person name="Zheng C.-J."/>
            <person name="Schuster L."/>
            <person name="Cowan T.M."/>
            <person name="Smanski M.J."/>
            <person name="Chevrette M.G."/>
            <person name="De Carvalho L.P.S."/>
            <person name="Shen B."/>
        </authorList>
    </citation>
    <scope>NUCLEOTIDE SEQUENCE [LARGE SCALE GENOMIC DNA]</scope>
    <source>
        <strain evidence="6 7">NPDC049639</strain>
    </source>
</reference>
<evidence type="ECO:0000256" key="2">
    <source>
        <dbReference type="ARBA" id="ARBA00023125"/>
    </source>
</evidence>
<accession>A0ABW8AMC2</accession>
<feature type="domain" description="HTH tetR-type" evidence="5">
    <location>
        <begin position="18"/>
        <end position="77"/>
    </location>
</feature>
<evidence type="ECO:0000256" key="4">
    <source>
        <dbReference type="PROSITE-ProRule" id="PRU00335"/>
    </source>
</evidence>
<dbReference type="PANTHER" id="PTHR30055:SF234">
    <property type="entry name" value="HTH-TYPE TRANSCRIPTIONAL REGULATOR BETI"/>
    <property type="match status" value="1"/>
</dbReference>
<dbReference type="Pfam" id="PF21597">
    <property type="entry name" value="TetR_C_43"/>
    <property type="match status" value="1"/>
</dbReference>
<dbReference type="PANTHER" id="PTHR30055">
    <property type="entry name" value="HTH-TYPE TRANSCRIPTIONAL REGULATOR RUTR"/>
    <property type="match status" value="1"/>
</dbReference>
<dbReference type="InterPro" id="IPR001647">
    <property type="entry name" value="HTH_TetR"/>
</dbReference>
<keyword evidence="1" id="KW-0805">Transcription regulation</keyword>
<dbReference type="InterPro" id="IPR036271">
    <property type="entry name" value="Tet_transcr_reg_TetR-rel_C_sf"/>
</dbReference>
<dbReference type="PROSITE" id="PS50977">
    <property type="entry name" value="HTH_TETR_2"/>
    <property type="match status" value="1"/>
</dbReference>
<comment type="caution">
    <text evidence="6">The sequence shown here is derived from an EMBL/GenBank/DDBJ whole genome shotgun (WGS) entry which is preliminary data.</text>
</comment>
<keyword evidence="2 4" id="KW-0238">DNA-binding</keyword>
<organism evidence="6 7">
    <name type="scientific">Spongisporangium articulatum</name>
    <dbReference type="NCBI Taxonomy" id="3362603"/>
    <lineage>
        <taxon>Bacteria</taxon>
        <taxon>Bacillati</taxon>
        <taxon>Actinomycetota</taxon>
        <taxon>Actinomycetes</taxon>
        <taxon>Kineosporiales</taxon>
        <taxon>Kineosporiaceae</taxon>
        <taxon>Spongisporangium</taxon>
    </lineage>
</organism>
<dbReference type="RefSeq" id="WP_398279380.1">
    <property type="nucleotide sequence ID" value="NZ_JBITLV010000003.1"/>
</dbReference>
<dbReference type="Pfam" id="PF00440">
    <property type="entry name" value="TetR_N"/>
    <property type="match status" value="1"/>
</dbReference>
<evidence type="ECO:0000256" key="3">
    <source>
        <dbReference type="ARBA" id="ARBA00023163"/>
    </source>
</evidence>
<evidence type="ECO:0000313" key="6">
    <source>
        <dbReference type="EMBL" id="MFI7587525.1"/>
    </source>
</evidence>
<proteinExistence type="predicted"/>
<gene>
    <name evidence="6" type="ORF">ACIB24_10675</name>
</gene>